<reference evidence="8" key="2">
    <citation type="submission" date="2020-02" db="EMBL/GenBank/DDBJ databases">
        <authorList>
            <person name="Gilchrist C.L.M."/>
            <person name="Chooi Y.-H."/>
        </authorList>
    </citation>
    <scope>NUCLEOTIDE SEQUENCE</scope>
    <source>
        <strain evidence="8">MST-FP2251</strain>
    </source>
</reference>
<name>A0AAD4H126_ASPNN</name>
<keyword evidence="9" id="KW-1185">Reference proteome</keyword>
<evidence type="ECO:0000256" key="1">
    <source>
        <dbReference type="ARBA" id="ARBA00001971"/>
    </source>
</evidence>
<dbReference type="InterPro" id="IPR001128">
    <property type="entry name" value="Cyt_P450"/>
</dbReference>
<evidence type="ECO:0000313" key="8">
    <source>
        <dbReference type="EMBL" id="KAF9895318.1"/>
    </source>
</evidence>
<comment type="cofactor">
    <cofactor evidence="1 7">
        <name>heme</name>
        <dbReference type="ChEBI" id="CHEBI:30413"/>
    </cofactor>
</comment>
<keyword evidence="4" id="KW-0560">Oxidoreductase</keyword>
<reference evidence="8" key="1">
    <citation type="journal article" date="2019" name="Beilstein J. Org. Chem.">
        <title>Nanangenines: drimane sesquiterpenoids as the dominant metabolite cohort of a novel Australian fungus, Aspergillus nanangensis.</title>
        <authorList>
            <person name="Lacey H.J."/>
            <person name="Gilchrist C.L.M."/>
            <person name="Crombie A."/>
            <person name="Kalaitzis J.A."/>
            <person name="Vuong D."/>
            <person name="Rutledge P.J."/>
            <person name="Turner P."/>
            <person name="Pitt J.I."/>
            <person name="Lacey E."/>
            <person name="Chooi Y.H."/>
            <person name="Piggott A.M."/>
        </authorList>
    </citation>
    <scope>NUCLEOTIDE SEQUENCE</scope>
    <source>
        <strain evidence="8">MST-FP2251</strain>
    </source>
</reference>
<dbReference type="PANTHER" id="PTHR24305:SF223">
    <property type="entry name" value="CYTOCHROME P450-DIT2"/>
    <property type="match status" value="1"/>
</dbReference>
<keyword evidence="3 7" id="KW-0479">Metal-binding</keyword>
<evidence type="ECO:0000256" key="3">
    <source>
        <dbReference type="ARBA" id="ARBA00022723"/>
    </source>
</evidence>
<dbReference type="Gene3D" id="1.10.630.10">
    <property type="entry name" value="Cytochrome P450"/>
    <property type="match status" value="1"/>
</dbReference>
<dbReference type="GO" id="GO:0020037">
    <property type="term" value="F:heme binding"/>
    <property type="evidence" value="ECO:0007669"/>
    <property type="project" value="InterPro"/>
</dbReference>
<keyword evidence="5 7" id="KW-0408">Iron</keyword>
<dbReference type="Pfam" id="PF00067">
    <property type="entry name" value="p450"/>
    <property type="match status" value="1"/>
</dbReference>
<dbReference type="CDD" id="cd11070">
    <property type="entry name" value="CYP56-like"/>
    <property type="match status" value="1"/>
</dbReference>
<keyword evidence="6" id="KW-0503">Monooxygenase</keyword>
<dbReference type="SUPFAM" id="SSF48264">
    <property type="entry name" value="Cytochrome P450"/>
    <property type="match status" value="1"/>
</dbReference>
<dbReference type="PRINTS" id="PR00385">
    <property type="entry name" value="P450"/>
</dbReference>
<dbReference type="InterPro" id="IPR002403">
    <property type="entry name" value="Cyt_P450_E_grp-IV"/>
</dbReference>
<dbReference type="PRINTS" id="PR00465">
    <property type="entry name" value="EP450IV"/>
</dbReference>
<evidence type="ECO:0000256" key="6">
    <source>
        <dbReference type="ARBA" id="ARBA00023033"/>
    </source>
</evidence>
<evidence type="ECO:0000256" key="2">
    <source>
        <dbReference type="ARBA" id="ARBA00010617"/>
    </source>
</evidence>
<gene>
    <name evidence="8" type="primary">DIT2</name>
    <name evidence="8" type="ORF">FE257_000222</name>
</gene>
<comment type="caution">
    <text evidence="8">The sequence shown here is derived from an EMBL/GenBank/DDBJ whole genome shotgun (WGS) entry which is preliminary data.</text>
</comment>
<sequence length="496" mass="56501">MLFILLIGLTILIIIRELFRRLPQKCKGLPTIPLYTSVWEVCRGAGQVGLYNNRVRPVIEKHGAVNFWNAGQWTVLVTKPQYLNQIFRNEDVIAKAGFYKKVPGLELAHLFGENIIDSHGDVWRSFISIMRPAILQRADITSMVRRSSKLVSIIASQQQRLSPGSSINVTGLVGRWTMDIFGERFLDAELHSLENEDAALETALQTLFTALSGPLLALFPTLEWVFGFMPSRRLAMKLTQQYEDVLLKQVGNPPQKDRTLCAENTHQDKMIYRLQRAVQEGKMSEFHYKSNLKILAIAGWENMRSSFTSLLWQIAGEPDIQRKLREEVDSHVPLSYTDSDFKNLPLMTSVIYETLRLYPPLSQLINRVALEDFRLGDDIVISKGMWVGWSAYGVHTDPNVWGPSAGDFSPERWGSTMDEIKAAVRSHQAAGRYIAFNAYSRKCLGVEFAMMQLKVGLCEMLRRFKWERDPHQQLLISTNAALTPEHCWLVMSPRTG</sequence>
<keyword evidence="7" id="KW-0349">Heme</keyword>
<evidence type="ECO:0000256" key="7">
    <source>
        <dbReference type="PIRSR" id="PIRSR602403-1"/>
    </source>
</evidence>
<dbReference type="GO" id="GO:0016705">
    <property type="term" value="F:oxidoreductase activity, acting on paired donors, with incorporation or reduction of molecular oxygen"/>
    <property type="evidence" value="ECO:0007669"/>
    <property type="project" value="InterPro"/>
</dbReference>
<comment type="similarity">
    <text evidence="2">Belongs to the cytochrome P450 family.</text>
</comment>
<dbReference type="Proteomes" id="UP001194746">
    <property type="component" value="Unassembled WGS sequence"/>
</dbReference>
<feature type="binding site" description="axial binding residue" evidence="7">
    <location>
        <position position="443"/>
    </location>
    <ligand>
        <name>heme</name>
        <dbReference type="ChEBI" id="CHEBI:30413"/>
    </ligand>
    <ligandPart>
        <name>Fe</name>
        <dbReference type="ChEBI" id="CHEBI:18248"/>
    </ligandPart>
</feature>
<dbReference type="EMBL" id="VCAU01000001">
    <property type="protein sequence ID" value="KAF9895318.1"/>
    <property type="molecule type" value="Genomic_DNA"/>
</dbReference>
<proteinExistence type="inferred from homology"/>
<dbReference type="PANTHER" id="PTHR24305">
    <property type="entry name" value="CYTOCHROME P450"/>
    <property type="match status" value="1"/>
</dbReference>
<dbReference type="AlphaFoldDB" id="A0AAD4H126"/>
<organism evidence="8 9">
    <name type="scientific">Aspergillus nanangensis</name>
    <dbReference type="NCBI Taxonomy" id="2582783"/>
    <lineage>
        <taxon>Eukaryota</taxon>
        <taxon>Fungi</taxon>
        <taxon>Dikarya</taxon>
        <taxon>Ascomycota</taxon>
        <taxon>Pezizomycotina</taxon>
        <taxon>Eurotiomycetes</taxon>
        <taxon>Eurotiomycetidae</taxon>
        <taxon>Eurotiales</taxon>
        <taxon>Aspergillaceae</taxon>
        <taxon>Aspergillus</taxon>
        <taxon>Aspergillus subgen. Circumdati</taxon>
    </lineage>
</organism>
<dbReference type="InterPro" id="IPR036396">
    <property type="entry name" value="Cyt_P450_sf"/>
</dbReference>
<evidence type="ECO:0000313" key="9">
    <source>
        <dbReference type="Proteomes" id="UP001194746"/>
    </source>
</evidence>
<evidence type="ECO:0000256" key="4">
    <source>
        <dbReference type="ARBA" id="ARBA00023002"/>
    </source>
</evidence>
<dbReference type="InterPro" id="IPR050121">
    <property type="entry name" value="Cytochrome_P450_monoxygenase"/>
</dbReference>
<dbReference type="GO" id="GO:0004497">
    <property type="term" value="F:monooxygenase activity"/>
    <property type="evidence" value="ECO:0007669"/>
    <property type="project" value="UniProtKB-KW"/>
</dbReference>
<accession>A0AAD4H126</accession>
<dbReference type="GO" id="GO:0005506">
    <property type="term" value="F:iron ion binding"/>
    <property type="evidence" value="ECO:0007669"/>
    <property type="project" value="InterPro"/>
</dbReference>
<protein>
    <submittedName>
        <fullName evidence="8">Cytochrome P450-dit2</fullName>
    </submittedName>
</protein>
<evidence type="ECO:0000256" key="5">
    <source>
        <dbReference type="ARBA" id="ARBA00023004"/>
    </source>
</evidence>